<dbReference type="PROSITE" id="PS50089">
    <property type="entry name" value="ZF_RING_2"/>
    <property type="match status" value="1"/>
</dbReference>
<dbReference type="EC" id="2.3.2.27" evidence="4"/>
<comment type="catalytic activity">
    <reaction evidence="1">
        <text>S-ubiquitinyl-[E2 ubiquitin-conjugating enzyme]-L-cysteine + [acceptor protein]-L-lysine = [E2 ubiquitin-conjugating enzyme]-L-cysteine + N(6)-ubiquitinyl-[acceptor protein]-L-lysine.</text>
        <dbReference type="EC" id="2.3.2.27"/>
    </reaction>
</comment>
<protein>
    <recommendedName>
        <fullName evidence="4">RING-type E3 ubiquitin transferase</fullName>
        <ecNumber evidence="4">2.3.2.27</ecNumber>
    </recommendedName>
</protein>
<evidence type="ECO:0000256" key="14">
    <source>
        <dbReference type="PROSITE-ProRule" id="PRU00175"/>
    </source>
</evidence>
<organism evidence="16 17">
    <name type="scientific">Salix purpurea</name>
    <name type="common">Purple osier willow</name>
    <dbReference type="NCBI Taxonomy" id="77065"/>
    <lineage>
        <taxon>Eukaryota</taxon>
        <taxon>Viridiplantae</taxon>
        <taxon>Streptophyta</taxon>
        <taxon>Embryophyta</taxon>
        <taxon>Tracheophyta</taxon>
        <taxon>Spermatophyta</taxon>
        <taxon>Magnoliopsida</taxon>
        <taxon>eudicotyledons</taxon>
        <taxon>Gunneridae</taxon>
        <taxon>Pentapetalae</taxon>
        <taxon>rosids</taxon>
        <taxon>fabids</taxon>
        <taxon>Malpighiales</taxon>
        <taxon>Salicaceae</taxon>
        <taxon>Saliceae</taxon>
        <taxon>Salix</taxon>
    </lineage>
</organism>
<keyword evidence="8 14" id="KW-0863">Zinc-finger</keyword>
<evidence type="ECO:0000256" key="8">
    <source>
        <dbReference type="ARBA" id="ARBA00022771"/>
    </source>
</evidence>
<comment type="pathway">
    <text evidence="3">Protein modification; protein ubiquitination.</text>
</comment>
<dbReference type="InterPro" id="IPR001841">
    <property type="entry name" value="Znf_RING"/>
</dbReference>
<dbReference type="GO" id="GO:0008270">
    <property type="term" value="F:zinc ion binding"/>
    <property type="evidence" value="ECO:0007669"/>
    <property type="project" value="UniProtKB-KW"/>
</dbReference>
<evidence type="ECO:0000259" key="15">
    <source>
        <dbReference type="PROSITE" id="PS50089"/>
    </source>
</evidence>
<dbReference type="GO" id="GO:0016567">
    <property type="term" value="P:protein ubiquitination"/>
    <property type="evidence" value="ECO:0007669"/>
    <property type="project" value="InterPro"/>
</dbReference>
<evidence type="ECO:0000313" key="17">
    <source>
        <dbReference type="Proteomes" id="UP001151532"/>
    </source>
</evidence>
<proteinExistence type="inferred from homology"/>
<dbReference type="GO" id="GO:0016020">
    <property type="term" value="C:membrane"/>
    <property type="evidence" value="ECO:0007669"/>
    <property type="project" value="UniProtKB-SubCell"/>
</dbReference>
<comment type="similarity">
    <text evidence="13">Belongs to the RING-type zinc finger family. ATL subfamily.</text>
</comment>
<evidence type="ECO:0000256" key="6">
    <source>
        <dbReference type="ARBA" id="ARBA00022692"/>
    </source>
</evidence>
<keyword evidence="11" id="KW-1133">Transmembrane helix</keyword>
<dbReference type="Pfam" id="PF13639">
    <property type="entry name" value="zf-RING_2"/>
    <property type="match status" value="1"/>
</dbReference>
<evidence type="ECO:0000256" key="1">
    <source>
        <dbReference type="ARBA" id="ARBA00000900"/>
    </source>
</evidence>
<keyword evidence="7" id="KW-0479">Metal-binding</keyword>
<comment type="subcellular location">
    <subcellularLocation>
        <location evidence="2">Membrane</location>
        <topology evidence="2">Single-pass membrane protein</topology>
    </subcellularLocation>
</comment>
<gene>
    <name evidence="16" type="ORF">OIU79_019104</name>
</gene>
<feature type="domain" description="RING-type" evidence="15">
    <location>
        <begin position="76"/>
        <end position="118"/>
    </location>
</feature>
<dbReference type="Gene3D" id="3.30.40.10">
    <property type="entry name" value="Zinc/RING finger domain, C3HC4 (zinc finger)"/>
    <property type="match status" value="1"/>
</dbReference>
<evidence type="ECO:0000256" key="4">
    <source>
        <dbReference type="ARBA" id="ARBA00012483"/>
    </source>
</evidence>
<evidence type="ECO:0000256" key="10">
    <source>
        <dbReference type="ARBA" id="ARBA00022833"/>
    </source>
</evidence>
<evidence type="ECO:0000256" key="3">
    <source>
        <dbReference type="ARBA" id="ARBA00004906"/>
    </source>
</evidence>
<dbReference type="OrthoDB" id="842550at2759"/>
<keyword evidence="5" id="KW-0808">Transferase</keyword>
<dbReference type="GO" id="GO:0061630">
    <property type="term" value="F:ubiquitin protein ligase activity"/>
    <property type="evidence" value="ECO:0007669"/>
    <property type="project" value="UniProtKB-EC"/>
</dbReference>
<dbReference type="Proteomes" id="UP001151532">
    <property type="component" value="Chromosome 14"/>
</dbReference>
<keyword evidence="17" id="KW-1185">Reference proteome</keyword>
<name>A0A9Q0P0I7_SALPP</name>
<keyword evidence="9" id="KW-0833">Ubl conjugation pathway</keyword>
<evidence type="ECO:0000256" key="11">
    <source>
        <dbReference type="ARBA" id="ARBA00022989"/>
    </source>
</evidence>
<evidence type="ECO:0000256" key="7">
    <source>
        <dbReference type="ARBA" id="ARBA00022723"/>
    </source>
</evidence>
<reference evidence="16" key="2">
    <citation type="journal article" date="2023" name="Int. J. Mol. Sci.">
        <title>De Novo Assembly and Annotation of 11 Diverse Shrub Willow (Salix) Genomes Reveals Novel Gene Organization in Sex-Linked Regions.</title>
        <authorList>
            <person name="Hyden B."/>
            <person name="Feng K."/>
            <person name="Yates T.B."/>
            <person name="Jawdy S."/>
            <person name="Cereghino C."/>
            <person name="Smart L.B."/>
            <person name="Muchero W."/>
        </authorList>
    </citation>
    <scope>NUCLEOTIDE SEQUENCE</scope>
    <source>
        <tissue evidence="16">Shoot tip</tissue>
    </source>
</reference>
<dbReference type="InterPro" id="IPR044600">
    <property type="entry name" value="ATL1/ATL16-like"/>
</dbReference>
<accession>A0A9Q0P0I7</accession>
<dbReference type="PANTHER" id="PTHR46913:SF1">
    <property type="entry name" value="RING-H2 FINGER PROTEIN ATL16"/>
    <property type="match status" value="1"/>
</dbReference>
<evidence type="ECO:0000313" key="16">
    <source>
        <dbReference type="EMBL" id="KAJ6679282.1"/>
    </source>
</evidence>
<evidence type="ECO:0000256" key="9">
    <source>
        <dbReference type="ARBA" id="ARBA00022786"/>
    </source>
</evidence>
<dbReference type="InterPro" id="IPR013083">
    <property type="entry name" value="Znf_RING/FYVE/PHD"/>
</dbReference>
<dbReference type="SMART" id="SM00184">
    <property type="entry name" value="RING"/>
    <property type="match status" value="1"/>
</dbReference>
<evidence type="ECO:0000256" key="12">
    <source>
        <dbReference type="ARBA" id="ARBA00023136"/>
    </source>
</evidence>
<evidence type="ECO:0000256" key="13">
    <source>
        <dbReference type="ARBA" id="ARBA00024209"/>
    </source>
</evidence>
<evidence type="ECO:0000256" key="2">
    <source>
        <dbReference type="ARBA" id="ARBA00004167"/>
    </source>
</evidence>
<dbReference type="PANTHER" id="PTHR46913">
    <property type="entry name" value="RING-H2 FINGER PROTEIN ATL16"/>
    <property type="match status" value="1"/>
</dbReference>
<dbReference type="AlphaFoldDB" id="A0A9Q0P0I7"/>
<evidence type="ECO:0000256" key="5">
    <source>
        <dbReference type="ARBA" id="ARBA00022679"/>
    </source>
</evidence>
<keyword evidence="10" id="KW-0862">Zinc</keyword>
<sequence length="149" mass="17627">MIMKDEVEMVMSRVASCVATAADCRSTIVVMVVLFAIRLCARFFWRKNHIPSFTFRRKHYPGKNGDKNRNHETPYCVVCLHEAVDGERLRRLLKCEHCFHAACIDAWFQSHPTCPLCRNQVFLRRDHQHQNQKRSLFFPFLSFLQQNQL</sequence>
<keyword evidence="6" id="KW-0812">Transmembrane</keyword>
<keyword evidence="12" id="KW-0472">Membrane</keyword>
<dbReference type="EMBL" id="JAPFFK010000020">
    <property type="protein sequence ID" value="KAJ6679282.1"/>
    <property type="molecule type" value="Genomic_DNA"/>
</dbReference>
<dbReference type="SUPFAM" id="SSF57850">
    <property type="entry name" value="RING/U-box"/>
    <property type="match status" value="1"/>
</dbReference>
<comment type="caution">
    <text evidence="16">The sequence shown here is derived from an EMBL/GenBank/DDBJ whole genome shotgun (WGS) entry which is preliminary data.</text>
</comment>
<reference evidence="16" key="1">
    <citation type="submission" date="2022-11" db="EMBL/GenBank/DDBJ databases">
        <authorList>
            <person name="Hyden B.L."/>
            <person name="Feng K."/>
            <person name="Yates T."/>
            <person name="Jawdy S."/>
            <person name="Smart L.B."/>
            <person name="Muchero W."/>
        </authorList>
    </citation>
    <scope>NUCLEOTIDE SEQUENCE</scope>
    <source>
        <tissue evidence="16">Shoot tip</tissue>
    </source>
</reference>